<protein>
    <recommendedName>
        <fullName evidence="5">Sigma-54 factor interaction domain-containing protein</fullName>
    </recommendedName>
</protein>
<dbReference type="SUPFAM" id="SSF159800">
    <property type="entry name" value="PrpR receptor domain-like"/>
    <property type="match status" value="1"/>
</dbReference>
<dbReference type="PRINTS" id="PR01590">
    <property type="entry name" value="HTHFIS"/>
</dbReference>
<evidence type="ECO:0000256" key="2">
    <source>
        <dbReference type="ARBA" id="ARBA00022840"/>
    </source>
</evidence>
<dbReference type="Gene3D" id="1.10.8.60">
    <property type="match status" value="1"/>
</dbReference>
<reference evidence="6" key="1">
    <citation type="submission" date="2021-03" db="EMBL/GenBank/DDBJ databases">
        <title>Antimicrobial resistance genes in bacteria isolated from Japanese honey, and their potential for conferring macrolide and lincosamide resistance in the American foulbrood pathogen Paenibacillus larvae.</title>
        <authorList>
            <person name="Okamoto M."/>
            <person name="Kumagai M."/>
            <person name="Kanamori H."/>
            <person name="Takamatsu D."/>
        </authorList>
    </citation>
    <scope>NUCLEOTIDE SEQUENCE</scope>
    <source>
        <strain evidence="6">J40TS1</strain>
    </source>
</reference>
<evidence type="ECO:0000256" key="4">
    <source>
        <dbReference type="ARBA" id="ARBA00023163"/>
    </source>
</evidence>
<dbReference type="GO" id="GO:0005524">
    <property type="term" value="F:ATP binding"/>
    <property type="evidence" value="ECO:0007669"/>
    <property type="project" value="UniProtKB-KW"/>
</dbReference>
<evidence type="ECO:0000256" key="1">
    <source>
        <dbReference type="ARBA" id="ARBA00022741"/>
    </source>
</evidence>
<gene>
    <name evidence="6" type="ORF">J40TS1_34550</name>
</gene>
<dbReference type="Gene3D" id="1.10.10.60">
    <property type="entry name" value="Homeodomain-like"/>
    <property type="match status" value="1"/>
</dbReference>
<name>A0A920CZT7_9BACL</name>
<proteinExistence type="predicted"/>
<organism evidence="6 7">
    <name type="scientific">Paenibacillus montaniterrae</name>
    <dbReference type="NCBI Taxonomy" id="429341"/>
    <lineage>
        <taxon>Bacteria</taxon>
        <taxon>Bacillati</taxon>
        <taxon>Bacillota</taxon>
        <taxon>Bacilli</taxon>
        <taxon>Bacillales</taxon>
        <taxon>Paenibacillaceae</taxon>
        <taxon>Paenibacillus</taxon>
    </lineage>
</organism>
<comment type="caution">
    <text evidence="6">The sequence shown here is derived from an EMBL/GenBank/DDBJ whole genome shotgun (WGS) entry which is preliminary data.</text>
</comment>
<keyword evidence="2" id="KW-0067">ATP-binding</keyword>
<dbReference type="InterPro" id="IPR002078">
    <property type="entry name" value="Sigma_54_int"/>
</dbReference>
<dbReference type="EMBL" id="BOSE01000006">
    <property type="protein sequence ID" value="GIP17813.1"/>
    <property type="molecule type" value="Genomic_DNA"/>
</dbReference>
<dbReference type="InterPro" id="IPR009057">
    <property type="entry name" value="Homeodomain-like_sf"/>
</dbReference>
<feature type="domain" description="Sigma-54 factor interaction" evidence="5">
    <location>
        <begin position="303"/>
        <end position="493"/>
    </location>
</feature>
<sequence length="564" mass="63825">MNINVHIIAPYESMQFIIKECMPLFPELDITYSVGDLAKGMELAVLQEQQGADIIISRGGTAKLIKKAVSVPVIDIQLSGYDMIRSLMLASHFEDKTAIVGFPNITSGAQAIIELLDLPLKVFTINSSDEVAPLLLELKNRGYKQIAGDVITFETANAYGLKGFLIQSGKESIIKALEDAKLVYGYLQKNSKVQRILEQFALNTNRNLLIFDENNEMIYEYLTDFNTKLVTQEQMSLLHAELERQQDKVKRNFVVGNSIIDITGYYQPFDGMYYKIYLLKKNPFNLMEQKGISVLSSAINEPIAAASSSIRLILNQITALYESKEPILLQGEKGSGKDFISSYIHQQFAQNGLLVTIDFKHFNLDQLDFEQLSKLSNVRTIRMKNLQHIQDYDQAIAFINMCLQQRLHLFLIVQDAAASSLLSEVSMSKITMPKLADRQEDIQPLVQYFLSDYHQRLGTTAVKISNDALNMLHAHARSCNIDDLKSIIKQAALMEKDYVLHSETIKQVLSHAAKPLDFISLSGTLRDIEKEIINYVLQEENNNQSRAAERLGINRATLWRKLKD</sequence>
<dbReference type="Gene3D" id="3.40.50.10660">
    <property type="entry name" value="PrpR receptor domain-like"/>
    <property type="match status" value="1"/>
</dbReference>
<evidence type="ECO:0000259" key="5">
    <source>
        <dbReference type="PROSITE" id="PS50045"/>
    </source>
</evidence>
<dbReference type="PROSITE" id="PS50045">
    <property type="entry name" value="SIGMA54_INTERACT_4"/>
    <property type="match status" value="1"/>
</dbReference>
<dbReference type="RefSeq" id="WP_213517499.1">
    <property type="nucleotide sequence ID" value="NZ_BOSE01000006.1"/>
</dbReference>
<keyword evidence="7" id="KW-1185">Reference proteome</keyword>
<evidence type="ECO:0000313" key="6">
    <source>
        <dbReference type="EMBL" id="GIP17813.1"/>
    </source>
</evidence>
<keyword evidence="1" id="KW-0547">Nucleotide-binding</keyword>
<dbReference type="Pfam" id="PF25601">
    <property type="entry name" value="AAA_lid_14"/>
    <property type="match status" value="1"/>
</dbReference>
<dbReference type="GO" id="GO:0043565">
    <property type="term" value="F:sequence-specific DNA binding"/>
    <property type="evidence" value="ECO:0007669"/>
    <property type="project" value="InterPro"/>
</dbReference>
<evidence type="ECO:0000313" key="7">
    <source>
        <dbReference type="Proteomes" id="UP000683139"/>
    </source>
</evidence>
<dbReference type="PANTHER" id="PTHR32071">
    <property type="entry name" value="TRANSCRIPTIONAL REGULATORY PROTEIN"/>
    <property type="match status" value="1"/>
</dbReference>
<dbReference type="Gene3D" id="3.40.50.2300">
    <property type="match status" value="1"/>
</dbReference>
<dbReference type="Gene3D" id="3.40.50.300">
    <property type="entry name" value="P-loop containing nucleotide triphosphate hydrolases"/>
    <property type="match status" value="1"/>
</dbReference>
<dbReference type="SUPFAM" id="SSF46689">
    <property type="entry name" value="Homeodomain-like"/>
    <property type="match status" value="1"/>
</dbReference>
<accession>A0A920CZT7</accession>
<keyword evidence="3" id="KW-0805">Transcription regulation</keyword>
<evidence type="ECO:0000256" key="3">
    <source>
        <dbReference type="ARBA" id="ARBA00023015"/>
    </source>
</evidence>
<dbReference type="Pfam" id="PF02954">
    <property type="entry name" value="HTH_8"/>
    <property type="match status" value="1"/>
</dbReference>
<dbReference type="InterPro" id="IPR027417">
    <property type="entry name" value="P-loop_NTPase"/>
</dbReference>
<dbReference type="InterPro" id="IPR058031">
    <property type="entry name" value="AAA_lid_NorR"/>
</dbReference>
<dbReference type="GO" id="GO:0006355">
    <property type="term" value="P:regulation of DNA-templated transcription"/>
    <property type="evidence" value="ECO:0007669"/>
    <property type="project" value="InterPro"/>
</dbReference>
<dbReference type="Pfam" id="PF06506">
    <property type="entry name" value="PrpR_N"/>
    <property type="match status" value="1"/>
</dbReference>
<dbReference type="Proteomes" id="UP000683139">
    <property type="component" value="Unassembled WGS sequence"/>
</dbReference>
<dbReference type="SUPFAM" id="SSF52540">
    <property type="entry name" value="P-loop containing nucleoside triphosphate hydrolases"/>
    <property type="match status" value="1"/>
</dbReference>
<keyword evidence="4" id="KW-0804">Transcription</keyword>
<dbReference type="AlphaFoldDB" id="A0A920CZT7"/>
<dbReference type="InterPro" id="IPR010524">
    <property type="entry name" value="Sig_transdc_resp-reg_PrpR_N"/>
</dbReference>
<dbReference type="GO" id="GO:0000156">
    <property type="term" value="F:phosphorelay response regulator activity"/>
    <property type="evidence" value="ECO:0007669"/>
    <property type="project" value="InterPro"/>
</dbReference>
<dbReference type="Pfam" id="PF14532">
    <property type="entry name" value="Sigma54_activ_2"/>
    <property type="match status" value="1"/>
</dbReference>
<dbReference type="InterPro" id="IPR002197">
    <property type="entry name" value="HTH_Fis"/>
</dbReference>